<evidence type="ECO:0000313" key="2">
    <source>
        <dbReference type="Proteomes" id="UP000646844"/>
    </source>
</evidence>
<reference evidence="1" key="1">
    <citation type="journal article" date="2020" name="bioRxiv">
        <title>A rank-normalized archaeal taxonomy based on genome phylogeny resolves widespread incomplete and uneven classifications.</title>
        <authorList>
            <person name="Rinke C."/>
            <person name="Chuvochina M."/>
            <person name="Mussig A.J."/>
            <person name="Chaumeil P.-A."/>
            <person name="Waite D.W."/>
            <person name="Whitman W.B."/>
            <person name="Parks D.H."/>
            <person name="Hugenholtz P."/>
        </authorList>
    </citation>
    <scope>NUCLEOTIDE SEQUENCE</scope>
    <source>
        <strain evidence="1">UBA8838</strain>
    </source>
</reference>
<gene>
    <name evidence="1" type="ORF">HA332_06030</name>
</gene>
<name>A0A832T256_9CREN</name>
<protein>
    <submittedName>
        <fullName evidence="1">Uncharacterized protein</fullName>
    </submittedName>
</protein>
<proteinExistence type="predicted"/>
<dbReference type="EMBL" id="DUJO01000025">
    <property type="protein sequence ID" value="HII73932.1"/>
    <property type="molecule type" value="Genomic_DNA"/>
</dbReference>
<dbReference type="GeneID" id="25400252"/>
<dbReference type="OMA" id="FTIKMRI"/>
<comment type="caution">
    <text evidence="1">The sequence shown here is derived from an EMBL/GenBank/DDBJ whole genome shotgun (WGS) entry which is preliminary data.</text>
</comment>
<organism evidence="1 2">
    <name type="scientific">Sulfurisphaera tokodaii</name>
    <dbReference type="NCBI Taxonomy" id="111955"/>
    <lineage>
        <taxon>Archaea</taxon>
        <taxon>Thermoproteota</taxon>
        <taxon>Thermoprotei</taxon>
        <taxon>Sulfolobales</taxon>
        <taxon>Sulfolobaceae</taxon>
        <taxon>Sulfurisphaera</taxon>
    </lineage>
</organism>
<sequence>MIDLMHADWDEIEELIEDTLNERIRTFKYFDYFIINPKNVLVKIYDDNDKLMFAVKMEFDGKKLEVIEVS</sequence>
<dbReference type="AlphaFoldDB" id="A0A832T256"/>
<dbReference type="RefSeq" id="WP_052846445.1">
    <property type="nucleotide sequence ID" value="NZ_BAABQO010000004.1"/>
</dbReference>
<dbReference type="Proteomes" id="UP000646844">
    <property type="component" value="Unassembled WGS sequence"/>
</dbReference>
<evidence type="ECO:0000313" key="1">
    <source>
        <dbReference type="EMBL" id="HII73932.1"/>
    </source>
</evidence>
<accession>A0A832T256</accession>